<keyword evidence="8 10" id="KW-0472">Membrane</keyword>
<organism evidence="12 13">
    <name type="scientific">Devosia sediminis</name>
    <dbReference type="NCBI Taxonomy" id="2798801"/>
    <lineage>
        <taxon>Bacteria</taxon>
        <taxon>Pseudomonadati</taxon>
        <taxon>Pseudomonadota</taxon>
        <taxon>Alphaproteobacteria</taxon>
        <taxon>Hyphomicrobiales</taxon>
        <taxon>Devosiaceae</taxon>
        <taxon>Devosia</taxon>
    </lineage>
</organism>
<dbReference type="Pfam" id="PF00999">
    <property type="entry name" value="Na_H_Exchanger"/>
    <property type="match status" value="1"/>
</dbReference>
<feature type="transmembrane region" description="Helical" evidence="10">
    <location>
        <begin position="179"/>
        <end position="198"/>
    </location>
</feature>
<dbReference type="GO" id="GO:0015385">
    <property type="term" value="F:sodium:proton antiporter activity"/>
    <property type="evidence" value="ECO:0007669"/>
    <property type="project" value="InterPro"/>
</dbReference>
<keyword evidence="3" id="KW-1003">Cell membrane</keyword>
<sequence>MFAYTLIVITIALALSAVAERRHIHPALLVVMVGLVASYVPGVPQLQLEPEFILTIVLPPMLFTAARDFSFADFRRRLGSIVNLGVFLIFASTFVVSIAVLSVLPDLLPVTALILAVVIAPPDAVAAIAIGRRAGLPARLMTVLKGESLINDAAALTLFSILVAIATGTHAFIDNLPLYFLYAASVGIIVGLVVGNLAHWVRGRLSNPALATALSVVVPFAAYLIGEELHASGVLAVVAAGFAVGHHGVQSHYRERMQEGAFWRTVDTLLETFVFAYIGLQLRFVITDANEAGFDTVELATATLVIFLAIVAIRFAWVFASAALGRWRYRRVAGKLAHTSAGARRRQRPQPEAPLSWRENTVLSWTGMRGVVTLAAAAGTPLLTASGDALPGREAIVSLAFLVTIATLLIQGLTLPLLIDWLKLDNARHEKFVAQQIEHAEDLTHEATMQGLDAYARNNPDPASQRLVASMRQRFDASRKAQQPRSDDPEAALAIGQYLLAARRARLVQARDRQEIDDTVVRDMLDKLDLEQAFMDSVGRG</sequence>
<feature type="transmembrane region" description="Helical" evidence="10">
    <location>
        <begin position="362"/>
        <end position="383"/>
    </location>
</feature>
<evidence type="ECO:0000256" key="6">
    <source>
        <dbReference type="ARBA" id="ARBA00023053"/>
    </source>
</evidence>
<feature type="transmembrane region" description="Helical" evidence="10">
    <location>
        <begin position="153"/>
        <end position="173"/>
    </location>
</feature>
<dbReference type="Proteomes" id="UP000602124">
    <property type="component" value="Unassembled WGS sequence"/>
</dbReference>
<keyword evidence="5 10" id="KW-1133">Transmembrane helix</keyword>
<dbReference type="PANTHER" id="PTHR10110">
    <property type="entry name" value="SODIUM/HYDROGEN EXCHANGER"/>
    <property type="match status" value="1"/>
</dbReference>
<evidence type="ECO:0000259" key="11">
    <source>
        <dbReference type="Pfam" id="PF00999"/>
    </source>
</evidence>
<feature type="transmembrane region" description="Helical" evidence="10">
    <location>
        <begin position="231"/>
        <end position="249"/>
    </location>
</feature>
<keyword evidence="6" id="KW-0915">Sodium</keyword>
<dbReference type="InterPro" id="IPR018422">
    <property type="entry name" value="Cation/H_exchanger_CPA1"/>
</dbReference>
<feature type="transmembrane region" description="Helical" evidence="10">
    <location>
        <begin position="52"/>
        <end position="69"/>
    </location>
</feature>
<evidence type="ECO:0000256" key="4">
    <source>
        <dbReference type="ARBA" id="ARBA00022692"/>
    </source>
</evidence>
<comment type="subcellular location">
    <subcellularLocation>
        <location evidence="1">Cell membrane</location>
        <topology evidence="1">Multi-pass membrane protein</topology>
    </subcellularLocation>
</comment>
<comment type="caution">
    <text evidence="12">The sequence shown here is derived from an EMBL/GenBank/DDBJ whole genome shotgun (WGS) entry which is preliminary data.</text>
</comment>
<keyword evidence="2" id="KW-0813">Transport</keyword>
<dbReference type="AlphaFoldDB" id="A0A934IYQ4"/>
<dbReference type="GO" id="GO:0051453">
    <property type="term" value="P:regulation of intracellular pH"/>
    <property type="evidence" value="ECO:0007669"/>
    <property type="project" value="TreeGrafter"/>
</dbReference>
<evidence type="ECO:0000256" key="1">
    <source>
        <dbReference type="ARBA" id="ARBA00004651"/>
    </source>
</evidence>
<dbReference type="InterPro" id="IPR006153">
    <property type="entry name" value="Cation/H_exchanger_TM"/>
</dbReference>
<dbReference type="GO" id="GO:0098719">
    <property type="term" value="P:sodium ion import across plasma membrane"/>
    <property type="evidence" value="ECO:0007669"/>
    <property type="project" value="TreeGrafter"/>
</dbReference>
<accession>A0A934IYQ4</accession>
<evidence type="ECO:0000256" key="7">
    <source>
        <dbReference type="ARBA" id="ARBA00023065"/>
    </source>
</evidence>
<evidence type="ECO:0000256" key="5">
    <source>
        <dbReference type="ARBA" id="ARBA00022989"/>
    </source>
</evidence>
<protein>
    <submittedName>
        <fullName evidence="12">Sodium:proton antiporter</fullName>
    </submittedName>
</protein>
<proteinExistence type="predicted"/>
<gene>
    <name evidence="12" type="ORF">JEQ47_19295</name>
</gene>
<keyword evidence="9" id="KW-0739">Sodium transport</keyword>
<feature type="transmembrane region" description="Helical" evidence="10">
    <location>
        <begin position="261"/>
        <end position="280"/>
    </location>
</feature>
<keyword evidence="4 10" id="KW-0812">Transmembrane</keyword>
<feature type="transmembrane region" description="Helical" evidence="10">
    <location>
        <begin position="81"/>
        <end position="104"/>
    </location>
</feature>
<evidence type="ECO:0000256" key="3">
    <source>
        <dbReference type="ARBA" id="ARBA00022475"/>
    </source>
</evidence>
<evidence type="ECO:0000313" key="12">
    <source>
        <dbReference type="EMBL" id="MBJ3786877.1"/>
    </source>
</evidence>
<dbReference type="RefSeq" id="WP_198878078.1">
    <property type="nucleotide sequence ID" value="NZ_JAEKMH010000006.1"/>
</dbReference>
<evidence type="ECO:0000313" key="13">
    <source>
        <dbReference type="Proteomes" id="UP000602124"/>
    </source>
</evidence>
<dbReference type="Gene3D" id="6.10.140.1330">
    <property type="match status" value="1"/>
</dbReference>
<evidence type="ECO:0000256" key="9">
    <source>
        <dbReference type="ARBA" id="ARBA00023201"/>
    </source>
</evidence>
<feature type="domain" description="Cation/H+ exchanger transmembrane" evidence="11">
    <location>
        <begin position="10"/>
        <end position="419"/>
    </location>
</feature>
<feature type="transmembrane region" description="Helical" evidence="10">
    <location>
        <begin position="205"/>
        <end position="225"/>
    </location>
</feature>
<dbReference type="PANTHER" id="PTHR10110:SF86">
    <property type="entry name" value="SODIUM_HYDROGEN EXCHANGER 7"/>
    <property type="match status" value="1"/>
</dbReference>
<evidence type="ECO:0000256" key="8">
    <source>
        <dbReference type="ARBA" id="ARBA00023136"/>
    </source>
</evidence>
<keyword evidence="7" id="KW-0406">Ion transport</keyword>
<feature type="transmembrane region" description="Helical" evidence="10">
    <location>
        <begin position="110"/>
        <end position="132"/>
    </location>
</feature>
<reference evidence="12" key="1">
    <citation type="submission" date="2020-12" db="EMBL/GenBank/DDBJ databases">
        <title>Devosia sp. MSA67 isolated from Mo River.</title>
        <authorList>
            <person name="Ma F."/>
            <person name="Zi Z."/>
        </authorList>
    </citation>
    <scope>NUCLEOTIDE SEQUENCE</scope>
    <source>
        <strain evidence="12">MSA67</strain>
    </source>
</reference>
<feature type="transmembrane region" description="Helical" evidence="10">
    <location>
        <begin position="300"/>
        <end position="325"/>
    </location>
</feature>
<dbReference type="GO" id="GO:0015386">
    <property type="term" value="F:potassium:proton antiporter activity"/>
    <property type="evidence" value="ECO:0007669"/>
    <property type="project" value="TreeGrafter"/>
</dbReference>
<feature type="transmembrane region" description="Helical" evidence="10">
    <location>
        <begin position="395"/>
        <end position="419"/>
    </location>
</feature>
<dbReference type="EMBL" id="JAEKMH010000006">
    <property type="protein sequence ID" value="MBJ3786877.1"/>
    <property type="molecule type" value="Genomic_DNA"/>
</dbReference>
<evidence type="ECO:0000256" key="10">
    <source>
        <dbReference type="SAM" id="Phobius"/>
    </source>
</evidence>
<evidence type="ECO:0000256" key="2">
    <source>
        <dbReference type="ARBA" id="ARBA00022448"/>
    </source>
</evidence>
<name>A0A934IYQ4_9HYPH</name>
<keyword evidence="13" id="KW-1185">Reference proteome</keyword>
<dbReference type="GO" id="GO:0005886">
    <property type="term" value="C:plasma membrane"/>
    <property type="evidence" value="ECO:0007669"/>
    <property type="project" value="UniProtKB-SubCell"/>
</dbReference>